<keyword evidence="4" id="KW-0456">Lyase</keyword>
<evidence type="ECO:0000256" key="14">
    <source>
        <dbReference type="SAM" id="MobiDB-lite"/>
    </source>
</evidence>
<dbReference type="CDD" id="cd01562">
    <property type="entry name" value="Thr-dehyd"/>
    <property type="match status" value="1"/>
</dbReference>
<dbReference type="GO" id="GO:0008721">
    <property type="term" value="F:D-serine ammonia-lyase activity"/>
    <property type="evidence" value="ECO:0007669"/>
    <property type="project" value="UniProtKB-EC"/>
</dbReference>
<evidence type="ECO:0000256" key="2">
    <source>
        <dbReference type="ARBA" id="ARBA00010869"/>
    </source>
</evidence>
<comment type="similarity">
    <text evidence="2">Belongs to the serine/threonine dehydratase family.</text>
</comment>
<comment type="catalytic activity">
    <reaction evidence="7">
        <text>L-serine = D-serine</text>
        <dbReference type="Rhea" id="RHEA:10980"/>
        <dbReference type="ChEBI" id="CHEBI:33384"/>
        <dbReference type="ChEBI" id="CHEBI:35247"/>
        <dbReference type="EC" id="5.1.1.18"/>
    </reaction>
</comment>
<comment type="catalytic activity">
    <reaction evidence="6">
        <text>D-serine = pyruvate + NH4(+)</text>
        <dbReference type="Rhea" id="RHEA:13977"/>
        <dbReference type="ChEBI" id="CHEBI:15361"/>
        <dbReference type="ChEBI" id="CHEBI:28938"/>
        <dbReference type="ChEBI" id="CHEBI:35247"/>
        <dbReference type="EC" id="4.3.1.18"/>
    </reaction>
</comment>
<dbReference type="GO" id="GO:0006565">
    <property type="term" value="P:L-serine catabolic process"/>
    <property type="evidence" value="ECO:0007669"/>
    <property type="project" value="TreeGrafter"/>
</dbReference>
<comment type="caution">
    <text evidence="16">The sequence shown here is derived from an EMBL/GenBank/DDBJ whole genome shotgun (WGS) entry which is preliminary data.</text>
</comment>
<evidence type="ECO:0000256" key="6">
    <source>
        <dbReference type="ARBA" id="ARBA00050422"/>
    </source>
</evidence>
<dbReference type="GO" id="GO:0003941">
    <property type="term" value="F:L-serine ammonia-lyase activity"/>
    <property type="evidence" value="ECO:0007669"/>
    <property type="project" value="TreeGrafter"/>
</dbReference>
<proteinExistence type="inferred from homology"/>
<protein>
    <recommendedName>
        <fullName evidence="10">Serine racemase</fullName>
        <ecNumber evidence="9">5.1.1.18</ecNumber>
    </recommendedName>
    <alternativeName>
        <fullName evidence="11">D-serine ammonia-lyase</fullName>
    </alternativeName>
    <alternativeName>
        <fullName evidence="13">D-serine dehydratase</fullName>
    </alternativeName>
    <alternativeName>
        <fullName evidence="12">L-serine ammonia-lyase</fullName>
    </alternativeName>
    <alternativeName>
        <fullName evidence="5">L-serine dehydratase</fullName>
    </alternativeName>
</protein>
<feature type="domain" description="ACT" evidence="15">
    <location>
        <begin position="571"/>
        <end position="650"/>
    </location>
</feature>
<dbReference type="GO" id="GO:0004794">
    <property type="term" value="F:threonine deaminase activity"/>
    <property type="evidence" value="ECO:0007669"/>
    <property type="project" value="TreeGrafter"/>
</dbReference>
<evidence type="ECO:0000256" key="10">
    <source>
        <dbReference type="ARBA" id="ARBA00070760"/>
    </source>
</evidence>
<keyword evidence="3" id="KW-0663">Pyridoxal phosphate</keyword>
<evidence type="ECO:0000256" key="1">
    <source>
        <dbReference type="ARBA" id="ARBA00001933"/>
    </source>
</evidence>
<gene>
    <name evidence="16" type="ORF">FNF29_05895</name>
</gene>
<dbReference type="PROSITE" id="PS51671">
    <property type="entry name" value="ACT"/>
    <property type="match status" value="1"/>
</dbReference>
<feature type="compositionally biased region" description="Low complexity" evidence="14">
    <location>
        <begin position="682"/>
        <end position="699"/>
    </location>
</feature>
<evidence type="ECO:0000313" key="16">
    <source>
        <dbReference type="EMBL" id="KAA0149509.1"/>
    </source>
</evidence>
<feature type="compositionally biased region" description="Basic and acidic residues" evidence="14">
    <location>
        <begin position="663"/>
        <end position="677"/>
    </location>
</feature>
<dbReference type="Gene3D" id="3.40.50.1100">
    <property type="match status" value="2"/>
</dbReference>
<evidence type="ECO:0000256" key="3">
    <source>
        <dbReference type="ARBA" id="ARBA00022898"/>
    </source>
</evidence>
<comment type="cofactor">
    <cofactor evidence="1">
        <name>pyridoxal 5'-phosphate</name>
        <dbReference type="ChEBI" id="CHEBI:597326"/>
    </cofactor>
</comment>
<dbReference type="EC" id="5.1.1.18" evidence="9"/>
<dbReference type="AlphaFoldDB" id="A0A5A8CAA1"/>
<dbReference type="GO" id="GO:0030170">
    <property type="term" value="F:pyridoxal phosphate binding"/>
    <property type="evidence" value="ECO:0007669"/>
    <property type="project" value="UniProtKB-ARBA"/>
</dbReference>
<name>A0A5A8CAA1_CAFRO</name>
<evidence type="ECO:0000256" key="5">
    <source>
        <dbReference type="ARBA" id="ARBA00031418"/>
    </source>
</evidence>
<dbReference type="CDD" id="cd04886">
    <property type="entry name" value="ACT_ThrD-II-like"/>
    <property type="match status" value="1"/>
</dbReference>
<dbReference type="InterPro" id="IPR045865">
    <property type="entry name" value="ACT-like_dom_sf"/>
</dbReference>
<dbReference type="GO" id="GO:0006567">
    <property type="term" value="P:L-threonine catabolic process"/>
    <property type="evidence" value="ECO:0007669"/>
    <property type="project" value="TreeGrafter"/>
</dbReference>
<evidence type="ECO:0000256" key="11">
    <source>
        <dbReference type="ARBA" id="ARBA00076108"/>
    </source>
</evidence>
<dbReference type="SUPFAM" id="SSF55021">
    <property type="entry name" value="ACT-like"/>
    <property type="match status" value="1"/>
</dbReference>
<dbReference type="GO" id="GO:0005524">
    <property type="term" value="F:ATP binding"/>
    <property type="evidence" value="ECO:0007669"/>
    <property type="project" value="UniProtKB-ARBA"/>
</dbReference>
<dbReference type="PANTHER" id="PTHR48078">
    <property type="entry name" value="THREONINE DEHYDRATASE, MITOCHONDRIAL-RELATED"/>
    <property type="match status" value="1"/>
</dbReference>
<dbReference type="InterPro" id="IPR036052">
    <property type="entry name" value="TrpB-like_PALP_sf"/>
</dbReference>
<accession>A0A5A8CAA1</accession>
<evidence type="ECO:0000256" key="12">
    <source>
        <dbReference type="ARBA" id="ARBA00081060"/>
    </source>
</evidence>
<evidence type="ECO:0000256" key="4">
    <source>
        <dbReference type="ARBA" id="ARBA00023239"/>
    </source>
</evidence>
<dbReference type="GO" id="GO:0030378">
    <property type="term" value="F:serine racemase activity"/>
    <property type="evidence" value="ECO:0007669"/>
    <property type="project" value="UniProtKB-EC"/>
</dbReference>
<evidence type="ECO:0000256" key="9">
    <source>
        <dbReference type="ARBA" id="ARBA00066592"/>
    </source>
</evidence>
<reference evidence="16 17" key="1">
    <citation type="submission" date="2019-07" db="EMBL/GenBank/DDBJ databases">
        <title>Genomes of Cafeteria roenbergensis.</title>
        <authorList>
            <person name="Fischer M.G."/>
            <person name="Hackl T."/>
            <person name="Roman M."/>
        </authorList>
    </citation>
    <scope>NUCLEOTIDE SEQUENCE [LARGE SCALE GENOMIC DNA]</scope>
    <source>
        <strain evidence="16 17">BVI</strain>
    </source>
</reference>
<organism evidence="16 17">
    <name type="scientific">Cafeteria roenbergensis</name>
    <name type="common">Marine flagellate</name>
    <dbReference type="NCBI Taxonomy" id="33653"/>
    <lineage>
        <taxon>Eukaryota</taxon>
        <taxon>Sar</taxon>
        <taxon>Stramenopiles</taxon>
        <taxon>Bigyra</taxon>
        <taxon>Opalozoa</taxon>
        <taxon>Bicosoecida</taxon>
        <taxon>Cafeteriaceae</taxon>
        <taxon>Cafeteria</taxon>
    </lineage>
</organism>
<dbReference type="FunFam" id="3.40.50.1100:FF:000007">
    <property type="entry name" value="L-threonine dehydratase catabolic TdcB"/>
    <property type="match status" value="1"/>
</dbReference>
<dbReference type="Pfam" id="PF00291">
    <property type="entry name" value="PALP"/>
    <property type="match status" value="1"/>
</dbReference>
<dbReference type="SUPFAM" id="SSF53686">
    <property type="entry name" value="Tryptophan synthase beta subunit-like PLP-dependent enzymes"/>
    <property type="match status" value="1"/>
</dbReference>
<dbReference type="InterPro" id="IPR050147">
    <property type="entry name" value="Ser/Thr_Dehydratase"/>
</dbReference>
<dbReference type="InterPro" id="IPR001926">
    <property type="entry name" value="TrpB-like_PALP"/>
</dbReference>
<evidence type="ECO:0000256" key="8">
    <source>
        <dbReference type="ARBA" id="ARBA00056426"/>
    </source>
</evidence>
<keyword evidence="17" id="KW-1185">Reference proteome</keyword>
<evidence type="ECO:0000256" key="7">
    <source>
        <dbReference type="ARBA" id="ARBA00051769"/>
    </source>
</evidence>
<dbReference type="InterPro" id="IPR044561">
    <property type="entry name" value="ACT_ThrD-II-like"/>
</dbReference>
<evidence type="ECO:0000259" key="15">
    <source>
        <dbReference type="PROSITE" id="PS51671"/>
    </source>
</evidence>
<dbReference type="Proteomes" id="UP000323011">
    <property type="component" value="Unassembled WGS sequence"/>
</dbReference>
<evidence type="ECO:0000313" key="17">
    <source>
        <dbReference type="Proteomes" id="UP000323011"/>
    </source>
</evidence>
<dbReference type="PANTHER" id="PTHR48078:SF19">
    <property type="entry name" value="ACT DOMAIN-CONTAINING PROTEIN"/>
    <property type="match status" value="1"/>
</dbReference>
<dbReference type="GO" id="GO:0009097">
    <property type="term" value="P:isoleucine biosynthetic process"/>
    <property type="evidence" value="ECO:0007669"/>
    <property type="project" value="TreeGrafter"/>
</dbReference>
<dbReference type="EMBL" id="VLTN01000042">
    <property type="protein sequence ID" value="KAA0149509.1"/>
    <property type="molecule type" value="Genomic_DNA"/>
</dbReference>
<sequence length="699" mass="76320">MSAYANRVGPVRHAYQSSKLPVRFPLGCQHSAEYAREVVFLEPLEAHLRNLAFVETRNPIVFAPYRVLPSLPSVKARSYRRRILIDIGANEFERSPRFLIDMYEPFAPFDEVYLLDPHPLSPSPSYSARYKIQNVLGSISIGSGDDSDLLAAFDRLNIKADDFVVLKFDVDEGPQGLTMEWGFLRYFVSSKLFLLVDELFLELHFFWPLIGWHHHAHSSVLLRSASTKGSSSRVGRQAIFNGLPVTFADISEARYRIRPDVEPTAMRYSKRESAARGCTVYFKDDTEMPTGSFKERGARNALLRLTDEQRAIGVIAASAGNHAQALAYHAKQLEIPATVVMPRIAPLTKIQNCRDFGANVILHGDHLGEARDEAERLASNNGLRYINGYDDAEIIAGAGTMGLEIVEQVPDVDAVIVPVGGAGLIAGVALAIKTLRPECLVIGVEPTHVASLTAALEADEPVRIDPGPTIADGLLVPKVGSNAFLIARACVDKVVTVSERWIALAMLRLLEHEKSVVEGGGATGYAALLAGKLPELAGKRVVVPLCGGNVDMAMLGRVIDRGLAADARLIQFTATVSDRPGGIARLTSVLAAEGVSIRDIFHERAWVESNTYQVNVKVVAETSGEDHAASMFARLEREPGISMQVESAHWHFKRHLPPGAVRAPEEHSREQLVHTDTEMDDASAGAAEPEAAEASEQRA</sequence>
<feature type="region of interest" description="Disordered" evidence="14">
    <location>
        <begin position="657"/>
        <end position="699"/>
    </location>
</feature>
<evidence type="ECO:0000256" key="13">
    <source>
        <dbReference type="ARBA" id="ARBA00081761"/>
    </source>
</evidence>
<comment type="function">
    <text evidence="8">Catalyzes the synthesis of D-serine from L-serine. D-serine is a key coagonist with glutamate at NMDA receptors. Has dehydratase activity towards both L-serine and D-serine.</text>
</comment>
<dbReference type="InterPro" id="IPR002912">
    <property type="entry name" value="ACT_dom"/>
</dbReference>
<dbReference type="FunFam" id="3.40.50.1100:FF:000041">
    <property type="entry name" value="Threonine ammonia-lyase, variant"/>
    <property type="match status" value="1"/>
</dbReference>